<dbReference type="Proteomes" id="UP001596226">
    <property type="component" value="Unassembled WGS sequence"/>
</dbReference>
<dbReference type="RefSeq" id="WP_377514389.1">
    <property type="nucleotide sequence ID" value="NZ_JBHSQS010000015.1"/>
</dbReference>
<comment type="caution">
    <text evidence="1">The sequence shown here is derived from an EMBL/GenBank/DDBJ whole genome shotgun (WGS) entry which is preliminary data.</text>
</comment>
<organism evidence="1 2">
    <name type="scientific">Micromonospora vulcania</name>
    <dbReference type="NCBI Taxonomy" id="1441873"/>
    <lineage>
        <taxon>Bacteria</taxon>
        <taxon>Bacillati</taxon>
        <taxon>Actinomycetota</taxon>
        <taxon>Actinomycetes</taxon>
        <taxon>Micromonosporales</taxon>
        <taxon>Micromonosporaceae</taxon>
        <taxon>Micromonospora</taxon>
    </lineage>
</organism>
<evidence type="ECO:0000313" key="1">
    <source>
        <dbReference type="EMBL" id="MFC5926183.1"/>
    </source>
</evidence>
<protein>
    <submittedName>
        <fullName evidence="1">XRE family transcriptional regulator</fullName>
    </submittedName>
</protein>
<keyword evidence="2" id="KW-1185">Reference proteome</keyword>
<gene>
    <name evidence="1" type="ORF">ACFQGL_22875</name>
</gene>
<sequence length="350" mass="36942">MTSGVVAMVFGGLVPGFLLGLLRYSVAQEIAEVLRVDPAVLLDPRKPPPAAATGLDGVDAIRAALAHYHQRPIRVVPVDEVQRHVAHAWLTYQHAHYTQLLRALPNLLDAAHTTPSLLLPAYRITACVLVKLGEADLAWLAADRAVTAATGDPIGTGTATIAVAQALRALGRDRLALTAAVAGAGTAADDGVRGTLLLQAAMAAAGCGECRRVEDLIDHAATLADRHTVHDDPHHTTFGPIAVLLARFLTALHLGDADEAVYRHEQAVRRDDWRLLPAEHRAAHLIDAARAYLQTGDLAKGGHTLAAADAVAPAEVRLRPAARTLVTEIAHHGPAVASVARLATRIGLTR</sequence>
<accession>A0ABW1HAB8</accession>
<name>A0ABW1HAB8_9ACTN</name>
<dbReference type="EMBL" id="JBHSQS010000015">
    <property type="protein sequence ID" value="MFC5926183.1"/>
    <property type="molecule type" value="Genomic_DNA"/>
</dbReference>
<evidence type="ECO:0000313" key="2">
    <source>
        <dbReference type="Proteomes" id="UP001596226"/>
    </source>
</evidence>
<reference evidence="2" key="1">
    <citation type="journal article" date="2019" name="Int. J. Syst. Evol. Microbiol.">
        <title>The Global Catalogue of Microorganisms (GCM) 10K type strain sequencing project: providing services to taxonomists for standard genome sequencing and annotation.</title>
        <authorList>
            <consortium name="The Broad Institute Genomics Platform"/>
            <consortium name="The Broad Institute Genome Sequencing Center for Infectious Disease"/>
            <person name="Wu L."/>
            <person name="Ma J."/>
        </authorList>
    </citation>
    <scope>NUCLEOTIDE SEQUENCE [LARGE SCALE GENOMIC DNA]</scope>
    <source>
        <strain evidence="2">CGMCC 4.7144</strain>
    </source>
</reference>
<proteinExistence type="predicted"/>